<reference evidence="2 3" key="1">
    <citation type="submission" date="2019-05" db="EMBL/GenBank/DDBJ databases">
        <title>Another draft genome of Portunus trituberculatus and its Hox gene families provides insights of decapod evolution.</title>
        <authorList>
            <person name="Jeong J.-H."/>
            <person name="Song I."/>
            <person name="Kim S."/>
            <person name="Choi T."/>
            <person name="Kim D."/>
            <person name="Ryu S."/>
            <person name="Kim W."/>
        </authorList>
    </citation>
    <scope>NUCLEOTIDE SEQUENCE [LARGE SCALE GENOMIC DNA]</scope>
    <source>
        <tissue evidence="2">Muscle</tissue>
    </source>
</reference>
<dbReference type="AlphaFoldDB" id="A0A5B7H7U5"/>
<evidence type="ECO:0000313" key="2">
    <source>
        <dbReference type="EMBL" id="MPC65919.1"/>
    </source>
</evidence>
<organism evidence="2 3">
    <name type="scientific">Portunus trituberculatus</name>
    <name type="common">Swimming crab</name>
    <name type="synonym">Neptunus trituberculatus</name>
    <dbReference type="NCBI Taxonomy" id="210409"/>
    <lineage>
        <taxon>Eukaryota</taxon>
        <taxon>Metazoa</taxon>
        <taxon>Ecdysozoa</taxon>
        <taxon>Arthropoda</taxon>
        <taxon>Crustacea</taxon>
        <taxon>Multicrustacea</taxon>
        <taxon>Malacostraca</taxon>
        <taxon>Eumalacostraca</taxon>
        <taxon>Eucarida</taxon>
        <taxon>Decapoda</taxon>
        <taxon>Pleocyemata</taxon>
        <taxon>Brachyura</taxon>
        <taxon>Eubrachyura</taxon>
        <taxon>Portunoidea</taxon>
        <taxon>Portunidae</taxon>
        <taxon>Portuninae</taxon>
        <taxon>Portunus</taxon>
    </lineage>
</organism>
<dbReference type="Proteomes" id="UP000324222">
    <property type="component" value="Unassembled WGS sequence"/>
</dbReference>
<protein>
    <submittedName>
        <fullName evidence="2">Uncharacterized protein</fullName>
    </submittedName>
</protein>
<keyword evidence="3" id="KW-1185">Reference proteome</keyword>
<accession>A0A5B7H7U5</accession>
<evidence type="ECO:0000313" key="3">
    <source>
        <dbReference type="Proteomes" id="UP000324222"/>
    </source>
</evidence>
<name>A0A5B7H7U5_PORTR</name>
<comment type="caution">
    <text evidence="2">The sequence shown here is derived from an EMBL/GenBank/DDBJ whole genome shotgun (WGS) entry which is preliminary data.</text>
</comment>
<feature type="region of interest" description="Disordered" evidence="1">
    <location>
        <begin position="1"/>
        <end position="30"/>
    </location>
</feature>
<proteinExistence type="predicted"/>
<evidence type="ECO:0000256" key="1">
    <source>
        <dbReference type="SAM" id="MobiDB-lite"/>
    </source>
</evidence>
<dbReference type="EMBL" id="VSRR010024011">
    <property type="protein sequence ID" value="MPC65919.1"/>
    <property type="molecule type" value="Genomic_DNA"/>
</dbReference>
<feature type="compositionally biased region" description="Polar residues" evidence="1">
    <location>
        <begin position="1"/>
        <end position="14"/>
    </location>
</feature>
<gene>
    <name evidence="2" type="ORF">E2C01_060057</name>
</gene>
<sequence length="53" mass="5870">MKQVICQRSSSPSALPSEGKRVVGNNARPSLRRSLDQYPAVIQRLAGRLRALH</sequence>